<dbReference type="PANTHER" id="PTHR21310">
    <property type="entry name" value="AMINOGLYCOSIDE PHOSPHOTRANSFERASE-RELATED-RELATED"/>
    <property type="match status" value="1"/>
</dbReference>
<dbReference type="InterPro" id="IPR011009">
    <property type="entry name" value="Kinase-like_dom_sf"/>
</dbReference>
<gene>
    <name evidence="2" type="ORF">SAMN04488098_10705</name>
</gene>
<evidence type="ECO:0000259" key="1">
    <source>
        <dbReference type="Pfam" id="PF01636"/>
    </source>
</evidence>
<dbReference type="STRING" id="426701.SAMN04488098_10705"/>
<dbReference type="InterPro" id="IPR051678">
    <property type="entry name" value="AGP_Transferase"/>
</dbReference>
<dbReference type="Pfam" id="PF01636">
    <property type="entry name" value="APH"/>
    <property type="match status" value="1"/>
</dbReference>
<protein>
    <submittedName>
        <fullName evidence="2">Macrolide phosphotransferase</fullName>
    </submittedName>
</protein>
<dbReference type="CDD" id="cd05152">
    <property type="entry name" value="MPH2"/>
    <property type="match status" value="1"/>
</dbReference>
<dbReference type="AlphaFoldDB" id="A0A1G9F0U2"/>
<feature type="domain" description="Aminoglycoside phosphotransferase" evidence="1">
    <location>
        <begin position="29"/>
        <end position="265"/>
    </location>
</feature>
<dbReference type="Proteomes" id="UP000199433">
    <property type="component" value="Unassembled WGS sequence"/>
</dbReference>
<name>A0A1G9F0U2_9LACT</name>
<reference evidence="3" key="1">
    <citation type="submission" date="2016-10" db="EMBL/GenBank/DDBJ databases">
        <authorList>
            <person name="Varghese N."/>
            <person name="Submissions S."/>
        </authorList>
    </citation>
    <scope>NUCLEOTIDE SEQUENCE [LARGE SCALE GENOMIC DNA]</scope>
    <source>
        <strain evidence="3">DSM 19181</strain>
    </source>
</reference>
<proteinExistence type="predicted"/>
<dbReference type="SUPFAM" id="SSF56112">
    <property type="entry name" value="Protein kinase-like (PK-like)"/>
    <property type="match status" value="1"/>
</dbReference>
<dbReference type="Gene3D" id="3.90.1200.10">
    <property type="match status" value="1"/>
</dbReference>
<organism evidence="2 3">
    <name type="scientific">Alkalibacterium thalassium</name>
    <dbReference type="NCBI Taxonomy" id="426701"/>
    <lineage>
        <taxon>Bacteria</taxon>
        <taxon>Bacillati</taxon>
        <taxon>Bacillota</taxon>
        <taxon>Bacilli</taxon>
        <taxon>Lactobacillales</taxon>
        <taxon>Carnobacteriaceae</taxon>
        <taxon>Alkalibacterium</taxon>
    </lineage>
</organism>
<dbReference type="PANTHER" id="PTHR21310:SF15">
    <property type="entry name" value="AMINOGLYCOSIDE PHOSPHOTRANSFERASE DOMAIN-CONTAINING PROTEIN"/>
    <property type="match status" value="1"/>
</dbReference>
<accession>A0A1G9F0U2</accession>
<evidence type="ECO:0000313" key="3">
    <source>
        <dbReference type="Proteomes" id="UP000199433"/>
    </source>
</evidence>
<keyword evidence="2" id="KW-0808">Transferase</keyword>
<keyword evidence="3" id="KW-1185">Reference proteome</keyword>
<sequence>MNETTKHVRDQAASSRIDLIEASMTLESMGLDFEVIFAEDTTGQEWVCRIPRRKDVYDKIMEEKRILDFISSKQSTFEVPVWQLVSDDLILYKKLTGKPAVTTDPETQEPKWVFDPEAVPEGYITSLGQSLAALHNLPLDEASEAGVNVYSAEEVKNTLKTRMNKIKKSYTVADKLWERWQTWVNDKTYWPEHTVMVHGDLFPGHTLVGDDNRVTGIIDWTEAEGSDPSIDFSAIYMLFGEEGLDKLIEAYRAAGGRTWPKMKEHTIQRLSIQAITIAEFAESSGLEDYRKMAEDMLKGN</sequence>
<dbReference type="Gene3D" id="3.30.200.20">
    <property type="entry name" value="Phosphorylase Kinase, domain 1"/>
    <property type="match status" value="1"/>
</dbReference>
<dbReference type="RefSeq" id="WP_176759696.1">
    <property type="nucleotide sequence ID" value="NZ_FNFK01000070.1"/>
</dbReference>
<dbReference type="InterPro" id="IPR002575">
    <property type="entry name" value="Aminoglycoside_PTrfase"/>
</dbReference>
<dbReference type="GO" id="GO:0016740">
    <property type="term" value="F:transferase activity"/>
    <property type="evidence" value="ECO:0007669"/>
    <property type="project" value="UniProtKB-KW"/>
</dbReference>
<evidence type="ECO:0000313" key="2">
    <source>
        <dbReference type="EMBL" id="SDK82066.1"/>
    </source>
</evidence>
<dbReference type="EMBL" id="FNFK01000070">
    <property type="protein sequence ID" value="SDK82066.1"/>
    <property type="molecule type" value="Genomic_DNA"/>
</dbReference>